<evidence type="ECO:0000256" key="15">
    <source>
        <dbReference type="SAM" id="SignalP"/>
    </source>
</evidence>
<dbReference type="Gene3D" id="1.10.630.10">
    <property type="entry name" value="Cytochrome P450"/>
    <property type="match status" value="1"/>
</dbReference>
<evidence type="ECO:0000256" key="2">
    <source>
        <dbReference type="ARBA" id="ARBA00004167"/>
    </source>
</evidence>
<name>A0ABR3FMR2_9AGAR</name>
<dbReference type="InterPro" id="IPR001128">
    <property type="entry name" value="Cyt_P450"/>
</dbReference>
<keyword evidence="8" id="KW-1133">Transmembrane helix</keyword>
<evidence type="ECO:0000256" key="11">
    <source>
        <dbReference type="ARBA" id="ARBA00023033"/>
    </source>
</evidence>
<evidence type="ECO:0000256" key="6">
    <source>
        <dbReference type="ARBA" id="ARBA00022692"/>
    </source>
</evidence>
<evidence type="ECO:0008006" key="18">
    <source>
        <dbReference type="Google" id="ProtNLM"/>
    </source>
</evidence>
<feature type="chain" id="PRO_5045557199" description="Cytochrome P450" evidence="15">
    <location>
        <begin position="16"/>
        <end position="546"/>
    </location>
</feature>
<keyword evidence="12" id="KW-0472">Membrane</keyword>
<evidence type="ECO:0000256" key="4">
    <source>
        <dbReference type="ARBA" id="ARBA00010617"/>
    </source>
</evidence>
<sequence>MALAIPALVLLVAWAVYKLWKVGQRESFLPPGPPTKPIIGNIDIMPLKDPQLKFTEWSRQYGDIYSLKLGPKTMVVVSGIHANKELLDKRTATTADRPDSYMVDTITDGMHLAFGHYTEDWKKLRKASAAILSPGAVVAHIPIQMAESTQLLYDLIQTPKSFKEHTGRYSNSVIMSILFGKRCPRFSSYESRSFYEINALWFDALDLGSNGQPPVDFFPVLKPINELIPERFAPWKQLARKIREKQHKLYFGLVEECEDRMEKAEKGEGILNDSFVEGVLKRRKEFEMSRELVGALAGVLLEGGSESSAAYLRFLMLMMTVFPDAQRKAHEELDRVIGQDRAPRPQDLEDLPYIRAVVNEVYRIRPPVPLSIPHATMQDEEYQGYILPKGTMIYQNLYGIFHNPEYFAEPEKFWPDRYLVTEHGTKPGVDDSGFRSSLVFGSGRRICPGLDLGHNNASINTMNLLWAFNFTPAKGPDGKDVPIDLGAYEVGIVPSPKFDCTITPRSKNIVDIVEREFAEATSVFESFEAGLAEDDRKWVEEARKNL</sequence>
<dbReference type="PRINTS" id="PR00463">
    <property type="entry name" value="EP450I"/>
</dbReference>
<gene>
    <name evidence="16" type="ORF">V5O48_005443</name>
</gene>
<comment type="subcellular location">
    <subcellularLocation>
        <location evidence="2">Membrane</location>
        <topology evidence="2">Single-pass membrane protein</topology>
    </subcellularLocation>
</comment>
<dbReference type="Pfam" id="PF00067">
    <property type="entry name" value="p450"/>
    <property type="match status" value="1"/>
</dbReference>
<keyword evidence="5 14" id="KW-0349">Heme</keyword>
<feature type="signal peptide" evidence="15">
    <location>
        <begin position="1"/>
        <end position="15"/>
    </location>
</feature>
<evidence type="ECO:0000256" key="14">
    <source>
        <dbReference type="RuleBase" id="RU000461"/>
    </source>
</evidence>
<comment type="pathway">
    <text evidence="3">Secondary metabolite biosynthesis.</text>
</comment>
<keyword evidence="7 14" id="KW-0479">Metal-binding</keyword>
<comment type="cofactor">
    <cofactor evidence="1">
        <name>heme</name>
        <dbReference type="ChEBI" id="CHEBI:30413"/>
    </cofactor>
</comment>
<evidence type="ECO:0000256" key="10">
    <source>
        <dbReference type="ARBA" id="ARBA00023004"/>
    </source>
</evidence>
<proteinExistence type="inferred from homology"/>
<evidence type="ECO:0000256" key="7">
    <source>
        <dbReference type="ARBA" id="ARBA00022723"/>
    </source>
</evidence>
<dbReference type="InterPro" id="IPR036396">
    <property type="entry name" value="Cyt_P450_sf"/>
</dbReference>
<dbReference type="CDD" id="cd11065">
    <property type="entry name" value="CYP64-like"/>
    <property type="match status" value="1"/>
</dbReference>
<keyword evidence="6" id="KW-0812">Transmembrane</keyword>
<keyword evidence="17" id="KW-1185">Reference proteome</keyword>
<keyword evidence="11 14" id="KW-0503">Monooxygenase</keyword>
<keyword evidence="9 14" id="KW-0560">Oxidoreductase</keyword>
<organism evidence="16 17">
    <name type="scientific">Marasmius crinis-equi</name>
    <dbReference type="NCBI Taxonomy" id="585013"/>
    <lineage>
        <taxon>Eukaryota</taxon>
        <taxon>Fungi</taxon>
        <taxon>Dikarya</taxon>
        <taxon>Basidiomycota</taxon>
        <taxon>Agaricomycotina</taxon>
        <taxon>Agaricomycetes</taxon>
        <taxon>Agaricomycetidae</taxon>
        <taxon>Agaricales</taxon>
        <taxon>Marasmiineae</taxon>
        <taxon>Marasmiaceae</taxon>
        <taxon>Marasmius</taxon>
    </lineage>
</organism>
<dbReference type="InterPro" id="IPR050364">
    <property type="entry name" value="Cytochrome_P450_fung"/>
</dbReference>
<evidence type="ECO:0000256" key="1">
    <source>
        <dbReference type="ARBA" id="ARBA00001971"/>
    </source>
</evidence>
<dbReference type="InterPro" id="IPR002401">
    <property type="entry name" value="Cyt_P450_E_grp-I"/>
</dbReference>
<dbReference type="PANTHER" id="PTHR46300:SF2">
    <property type="entry name" value="CYTOCHROME P450 MONOOXYGENASE ALNH-RELATED"/>
    <property type="match status" value="1"/>
</dbReference>
<keyword evidence="15" id="KW-0732">Signal</keyword>
<dbReference type="PRINTS" id="PR00385">
    <property type="entry name" value="P450"/>
</dbReference>
<comment type="caution">
    <text evidence="16">The sequence shown here is derived from an EMBL/GenBank/DDBJ whole genome shotgun (WGS) entry which is preliminary data.</text>
</comment>
<keyword evidence="13" id="KW-0325">Glycoprotein</keyword>
<evidence type="ECO:0000256" key="9">
    <source>
        <dbReference type="ARBA" id="ARBA00023002"/>
    </source>
</evidence>
<dbReference type="EMBL" id="JBAHYK010000217">
    <property type="protein sequence ID" value="KAL0576523.1"/>
    <property type="molecule type" value="Genomic_DNA"/>
</dbReference>
<accession>A0ABR3FMR2</accession>
<dbReference type="PANTHER" id="PTHR46300">
    <property type="entry name" value="P450, PUTATIVE (EUROFUNG)-RELATED-RELATED"/>
    <property type="match status" value="1"/>
</dbReference>
<dbReference type="PROSITE" id="PS00086">
    <property type="entry name" value="CYTOCHROME_P450"/>
    <property type="match status" value="1"/>
</dbReference>
<evidence type="ECO:0000256" key="12">
    <source>
        <dbReference type="ARBA" id="ARBA00023136"/>
    </source>
</evidence>
<reference evidence="16 17" key="1">
    <citation type="submission" date="2024-02" db="EMBL/GenBank/DDBJ databases">
        <title>A draft genome for the cacao thread blight pathogen Marasmius crinis-equi.</title>
        <authorList>
            <person name="Cohen S.P."/>
            <person name="Baruah I.K."/>
            <person name="Amoako-Attah I."/>
            <person name="Bukari Y."/>
            <person name="Meinhardt L.W."/>
            <person name="Bailey B.A."/>
        </authorList>
    </citation>
    <scope>NUCLEOTIDE SEQUENCE [LARGE SCALE GENOMIC DNA]</scope>
    <source>
        <strain evidence="16 17">GH-76</strain>
    </source>
</reference>
<evidence type="ECO:0000256" key="5">
    <source>
        <dbReference type="ARBA" id="ARBA00022617"/>
    </source>
</evidence>
<dbReference type="InterPro" id="IPR017972">
    <property type="entry name" value="Cyt_P450_CS"/>
</dbReference>
<evidence type="ECO:0000313" key="16">
    <source>
        <dbReference type="EMBL" id="KAL0576523.1"/>
    </source>
</evidence>
<dbReference type="SUPFAM" id="SSF48264">
    <property type="entry name" value="Cytochrome P450"/>
    <property type="match status" value="1"/>
</dbReference>
<comment type="similarity">
    <text evidence="4 14">Belongs to the cytochrome P450 family.</text>
</comment>
<protein>
    <recommendedName>
        <fullName evidence="18">Cytochrome P450</fullName>
    </recommendedName>
</protein>
<evidence type="ECO:0000313" key="17">
    <source>
        <dbReference type="Proteomes" id="UP001465976"/>
    </source>
</evidence>
<keyword evidence="10 14" id="KW-0408">Iron</keyword>
<evidence type="ECO:0000256" key="13">
    <source>
        <dbReference type="ARBA" id="ARBA00023180"/>
    </source>
</evidence>
<evidence type="ECO:0000256" key="3">
    <source>
        <dbReference type="ARBA" id="ARBA00005179"/>
    </source>
</evidence>
<dbReference type="Proteomes" id="UP001465976">
    <property type="component" value="Unassembled WGS sequence"/>
</dbReference>
<evidence type="ECO:0000256" key="8">
    <source>
        <dbReference type="ARBA" id="ARBA00022989"/>
    </source>
</evidence>